<feature type="domain" description="Beta-lactamase-related" evidence="1">
    <location>
        <begin position="114"/>
        <end position="395"/>
    </location>
</feature>
<evidence type="ECO:0000313" key="3">
    <source>
        <dbReference type="Proteomes" id="UP000297839"/>
    </source>
</evidence>
<dbReference type="EMBL" id="SMLK01000002">
    <property type="protein sequence ID" value="TFZ03674.1"/>
    <property type="molecule type" value="Genomic_DNA"/>
</dbReference>
<dbReference type="InterPro" id="IPR050789">
    <property type="entry name" value="Diverse_Enzym_Activities"/>
</dbReference>
<organism evidence="2 3">
    <name type="scientific">Ramlibacter humi</name>
    <dbReference type="NCBI Taxonomy" id="2530451"/>
    <lineage>
        <taxon>Bacteria</taxon>
        <taxon>Pseudomonadati</taxon>
        <taxon>Pseudomonadota</taxon>
        <taxon>Betaproteobacteria</taxon>
        <taxon>Burkholderiales</taxon>
        <taxon>Comamonadaceae</taxon>
        <taxon>Ramlibacter</taxon>
    </lineage>
</organism>
<dbReference type="PANTHER" id="PTHR43283:SF7">
    <property type="entry name" value="BETA-LACTAMASE-RELATED DOMAIN-CONTAINING PROTEIN"/>
    <property type="match status" value="1"/>
</dbReference>
<keyword evidence="2" id="KW-0378">Hydrolase</keyword>
<gene>
    <name evidence="2" type="ORF">EZ216_08405</name>
</gene>
<dbReference type="SUPFAM" id="SSF56601">
    <property type="entry name" value="beta-lactamase/transpeptidase-like"/>
    <property type="match status" value="1"/>
</dbReference>
<dbReference type="Gene3D" id="3.40.710.10">
    <property type="entry name" value="DD-peptidase/beta-lactamase superfamily"/>
    <property type="match status" value="1"/>
</dbReference>
<reference evidence="2 3" key="1">
    <citation type="submission" date="2019-03" db="EMBL/GenBank/DDBJ databases">
        <title>Ramlibacter sp. 18x22-1, whole genome shotgun sequence.</title>
        <authorList>
            <person name="Zhang X."/>
            <person name="Feng G."/>
            <person name="Zhu H."/>
        </authorList>
    </citation>
    <scope>NUCLEOTIDE SEQUENCE [LARGE SCALE GENOMIC DNA]</scope>
    <source>
        <strain evidence="2 3">18x22-1</strain>
    </source>
</reference>
<dbReference type="AlphaFoldDB" id="A0A4Z0BYR9"/>
<evidence type="ECO:0000259" key="1">
    <source>
        <dbReference type="Pfam" id="PF00144"/>
    </source>
</evidence>
<name>A0A4Z0BYR9_9BURK</name>
<accession>A0A4Z0BYR9</accession>
<comment type="caution">
    <text evidence="2">The sequence shown here is derived from an EMBL/GenBank/DDBJ whole genome shotgun (WGS) entry which is preliminary data.</text>
</comment>
<protein>
    <submittedName>
        <fullName evidence="2">Class C beta-lactamase-related serine hydrolase</fullName>
    </submittedName>
</protein>
<evidence type="ECO:0000313" key="2">
    <source>
        <dbReference type="EMBL" id="TFZ03674.1"/>
    </source>
</evidence>
<dbReference type="RefSeq" id="WP_135249299.1">
    <property type="nucleotide sequence ID" value="NZ_SMLK01000002.1"/>
</dbReference>
<proteinExistence type="predicted"/>
<sequence>MQTPSGTLEFDGQAYLDGRASDPAVLGWMEGTPPPPGKRVQFGVQPTLGFPQIRWSLCHMRELVPTVNVWRGDGGAREFPKALRTSDVEALRFQDMDGRARGWEESLHDTYTDGIVVLHRGRIVYERYLGILQPHLPHSCFSITKSYACTLAAALVHEGVLDETRTIPHWLPEMRGTAYGNATLRQVMDMQIGVKYSEAYADKSADIWAYSRAGSLLPRPAGYSGPGNFYEYLVTLQPEGAHGEAFAYKTVNTEVLCWVMKRATGVPFARMLSERLWSPLGCEQDAYITVDSIGVPMGGGGLSASLRDLARFGELMRRGGEWHGRQLLPQAVVDDVQRGSDPAKFAKAGYSLLAGYSYRSMWWVSHNELDAFEGRGIHGQRLYVAPGAEMVVARFGSHPVASSAANDPITLPQLLALGRMLKG</sequence>
<dbReference type="GO" id="GO:0016787">
    <property type="term" value="F:hydrolase activity"/>
    <property type="evidence" value="ECO:0007669"/>
    <property type="project" value="UniProtKB-KW"/>
</dbReference>
<dbReference type="InterPro" id="IPR012338">
    <property type="entry name" value="Beta-lactam/transpept-like"/>
</dbReference>
<dbReference type="InterPro" id="IPR001466">
    <property type="entry name" value="Beta-lactam-related"/>
</dbReference>
<dbReference type="PANTHER" id="PTHR43283">
    <property type="entry name" value="BETA-LACTAMASE-RELATED"/>
    <property type="match status" value="1"/>
</dbReference>
<dbReference type="OrthoDB" id="9814204at2"/>
<keyword evidence="3" id="KW-1185">Reference proteome</keyword>
<dbReference type="Pfam" id="PF00144">
    <property type="entry name" value="Beta-lactamase"/>
    <property type="match status" value="1"/>
</dbReference>
<dbReference type="Proteomes" id="UP000297839">
    <property type="component" value="Unassembled WGS sequence"/>
</dbReference>